<reference evidence="1 2" key="1">
    <citation type="submission" date="2016-10" db="EMBL/GenBank/DDBJ databases">
        <authorList>
            <person name="de Groot N.N."/>
        </authorList>
    </citation>
    <scope>NUCLEOTIDE SEQUENCE [LARGE SCALE GENOMIC DNA]</scope>
    <source>
        <strain evidence="1 2">DSM 7343</strain>
    </source>
</reference>
<dbReference type="InterPro" id="IPR029058">
    <property type="entry name" value="AB_hydrolase_fold"/>
</dbReference>
<dbReference type="Gene3D" id="3.40.50.1820">
    <property type="entry name" value="alpha/beta hydrolase"/>
    <property type="match status" value="1"/>
</dbReference>
<evidence type="ECO:0000313" key="2">
    <source>
        <dbReference type="Proteomes" id="UP000199409"/>
    </source>
</evidence>
<dbReference type="RefSeq" id="WP_092351020.1">
    <property type="nucleotide sequence ID" value="NZ_FNQN01000023.1"/>
</dbReference>
<dbReference type="STRING" id="37625.SAMN05660420_03395"/>
<proteinExistence type="predicted"/>
<dbReference type="EMBL" id="FNQN01000023">
    <property type="protein sequence ID" value="SEA84724.1"/>
    <property type="molecule type" value="Genomic_DNA"/>
</dbReference>
<organism evidence="1 2">
    <name type="scientific">Desulfuromusa kysingii</name>
    <dbReference type="NCBI Taxonomy" id="37625"/>
    <lineage>
        <taxon>Bacteria</taxon>
        <taxon>Pseudomonadati</taxon>
        <taxon>Thermodesulfobacteriota</taxon>
        <taxon>Desulfuromonadia</taxon>
        <taxon>Desulfuromonadales</taxon>
        <taxon>Geopsychrobacteraceae</taxon>
        <taxon>Desulfuromusa</taxon>
    </lineage>
</organism>
<accession>A0A1H4EI21</accession>
<name>A0A1H4EI21_9BACT</name>
<dbReference type="OrthoDB" id="5405960at2"/>
<protein>
    <submittedName>
        <fullName evidence="1">Uncharacterized protein</fullName>
    </submittedName>
</protein>
<evidence type="ECO:0000313" key="1">
    <source>
        <dbReference type="EMBL" id="SEA84724.1"/>
    </source>
</evidence>
<dbReference type="SUPFAM" id="SSF53474">
    <property type="entry name" value="alpha/beta-Hydrolases"/>
    <property type="match status" value="1"/>
</dbReference>
<gene>
    <name evidence="1" type="ORF">SAMN05660420_03395</name>
</gene>
<dbReference type="Proteomes" id="UP000199409">
    <property type="component" value="Unassembled WGS sequence"/>
</dbReference>
<sequence length="223" mass="25222">MSTISDYYKYAELSWASYVDLSSGMAPQDYIDALMHEDDGMSLTQAQTFASHWRVIDQLPNTAEGFSATVFQSVDDNSYVLSIRGTETSTIKDGLIDWSTNFGDIGADGIAIAQAIDLFNYYQRLTVRQGEDLVQYAYSHEEEGKQRGQIYLLILQLPCSDRFSHPTNWMNFLETTDGEQDLRIQKRTKTGRPLGGEPFVKHLEKITGRALMLKTAGRPRIDK</sequence>
<dbReference type="AlphaFoldDB" id="A0A1H4EI21"/>
<keyword evidence="2" id="KW-1185">Reference proteome</keyword>